<dbReference type="InterPro" id="IPR011059">
    <property type="entry name" value="Metal-dep_hydrolase_composite"/>
</dbReference>
<feature type="modified residue" description="N6-carboxylysine" evidence="7">
    <location>
        <position position="155"/>
    </location>
</feature>
<accession>A0A0D3JQU2</accession>
<comment type="cofactor">
    <cofactor evidence="1">
        <name>Zn(2+)</name>
        <dbReference type="ChEBI" id="CHEBI:29105"/>
    </cofactor>
</comment>
<dbReference type="AlphaFoldDB" id="A0A0D3JQU2"/>
<evidence type="ECO:0000256" key="6">
    <source>
        <dbReference type="ARBA" id="ARBA00039113"/>
    </source>
</evidence>
<dbReference type="Pfam" id="PF01979">
    <property type="entry name" value="Amidohydro_1"/>
    <property type="match status" value="1"/>
</dbReference>
<evidence type="ECO:0000256" key="5">
    <source>
        <dbReference type="ARBA" id="ARBA00036696"/>
    </source>
</evidence>
<dbReference type="HOGENOM" id="CLU_015572_2_0_1"/>
<keyword evidence="3" id="KW-0479">Metal-binding</keyword>
<organism evidence="9 10">
    <name type="scientific">Emiliania huxleyi (strain CCMP1516)</name>
    <dbReference type="NCBI Taxonomy" id="280463"/>
    <lineage>
        <taxon>Eukaryota</taxon>
        <taxon>Haptista</taxon>
        <taxon>Haptophyta</taxon>
        <taxon>Prymnesiophyceae</taxon>
        <taxon>Isochrysidales</taxon>
        <taxon>Noelaerhabdaceae</taxon>
        <taxon>Emiliania</taxon>
    </lineage>
</organism>
<proteinExistence type="inferred from homology"/>
<dbReference type="eggNOG" id="KOG2584">
    <property type="taxonomic scope" value="Eukaryota"/>
</dbReference>
<reference evidence="10" key="1">
    <citation type="journal article" date="2013" name="Nature">
        <title>Pan genome of the phytoplankton Emiliania underpins its global distribution.</title>
        <authorList>
            <person name="Read B.A."/>
            <person name="Kegel J."/>
            <person name="Klute M.J."/>
            <person name="Kuo A."/>
            <person name="Lefebvre S.C."/>
            <person name="Maumus F."/>
            <person name="Mayer C."/>
            <person name="Miller J."/>
            <person name="Monier A."/>
            <person name="Salamov A."/>
            <person name="Young J."/>
            <person name="Aguilar M."/>
            <person name="Claverie J.M."/>
            <person name="Frickenhaus S."/>
            <person name="Gonzalez K."/>
            <person name="Herman E.K."/>
            <person name="Lin Y.C."/>
            <person name="Napier J."/>
            <person name="Ogata H."/>
            <person name="Sarno A.F."/>
            <person name="Shmutz J."/>
            <person name="Schroeder D."/>
            <person name="de Vargas C."/>
            <person name="Verret F."/>
            <person name="von Dassow P."/>
            <person name="Valentin K."/>
            <person name="Van de Peer Y."/>
            <person name="Wheeler G."/>
            <person name="Dacks J.B."/>
            <person name="Delwiche C.F."/>
            <person name="Dyhrman S.T."/>
            <person name="Glockner G."/>
            <person name="John U."/>
            <person name="Richards T."/>
            <person name="Worden A.Z."/>
            <person name="Zhang X."/>
            <person name="Grigoriev I.V."/>
            <person name="Allen A.E."/>
            <person name="Bidle K."/>
            <person name="Borodovsky M."/>
            <person name="Bowler C."/>
            <person name="Brownlee C."/>
            <person name="Cock J.M."/>
            <person name="Elias M."/>
            <person name="Gladyshev V.N."/>
            <person name="Groth M."/>
            <person name="Guda C."/>
            <person name="Hadaegh A."/>
            <person name="Iglesias-Rodriguez M.D."/>
            <person name="Jenkins J."/>
            <person name="Jones B.M."/>
            <person name="Lawson T."/>
            <person name="Leese F."/>
            <person name="Lindquist E."/>
            <person name="Lobanov A."/>
            <person name="Lomsadze A."/>
            <person name="Malik S.B."/>
            <person name="Marsh M.E."/>
            <person name="Mackinder L."/>
            <person name="Mock T."/>
            <person name="Mueller-Roeber B."/>
            <person name="Pagarete A."/>
            <person name="Parker M."/>
            <person name="Probert I."/>
            <person name="Quesneville H."/>
            <person name="Raines C."/>
            <person name="Rensing S.A."/>
            <person name="Riano-Pachon D.M."/>
            <person name="Richier S."/>
            <person name="Rokitta S."/>
            <person name="Shiraiwa Y."/>
            <person name="Soanes D.M."/>
            <person name="van der Giezen M."/>
            <person name="Wahlund T.M."/>
            <person name="Williams B."/>
            <person name="Wilson W."/>
            <person name="Wolfe G."/>
            <person name="Wurch L.L."/>
        </authorList>
    </citation>
    <scope>NUCLEOTIDE SEQUENCE</scope>
</reference>
<dbReference type="GO" id="GO:0004157">
    <property type="term" value="F:dihydropyrimidinase activity"/>
    <property type="evidence" value="ECO:0007669"/>
    <property type="project" value="UniProtKB-EC"/>
</dbReference>
<dbReference type="RefSeq" id="XP_005778306.1">
    <property type="nucleotide sequence ID" value="XM_005778249.1"/>
</dbReference>
<evidence type="ECO:0000256" key="2">
    <source>
        <dbReference type="ARBA" id="ARBA00008829"/>
    </source>
</evidence>
<dbReference type="FunFam" id="3.20.20.140:FF:000174">
    <property type="entry name" value="Dihydropyrimidinase-related protein 2"/>
    <property type="match status" value="1"/>
</dbReference>
<dbReference type="GO" id="GO:0046872">
    <property type="term" value="F:metal ion binding"/>
    <property type="evidence" value="ECO:0007669"/>
    <property type="project" value="UniProtKB-KW"/>
</dbReference>
<name>A0A0D3JQU2_EMIH1</name>
<dbReference type="GO" id="GO:0005829">
    <property type="term" value="C:cytosol"/>
    <property type="evidence" value="ECO:0007669"/>
    <property type="project" value="TreeGrafter"/>
</dbReference>
<protein>
    <recommendedName>
        <fullName evidence="6">dihydropyrimidinase</fullName>
        <ecNumber evidence="6">3.5.2.2</ecNumber>
    </recommendedName>
</protein>
<keyword evidence="10" id="KW-1185">Reference proteome</keyword>
<dbReference type="NCBIfam" id="TIGR02033">
    <property type="entry name" value="D-hydantoinase"/>
    <property type="match status" value="1"/>
</dbReference>
<dbReference type="InterPro" id="IPR006680">
    <property type="entry name" value="Amidohydro-rel"/>
</dbReference>
<evidence type="ECO:0000259" key="8">
    <source>
        <dbReference type="Pfam" id="PF01979"/>
    </source>
</evidence>
<evidence type="ECO:0000313" key="9">
    <source>
        <dbReference type="EnsemblProtists" id="EOD25877"/>
    </source>
</evidence>
<dbReference type="InterPro" id="IPR011778">
    <property type="entry name" value="Hydantoinase/dihydroPyrase"/>
</dbReference>
<dbReference type="GeneID" id="17271423"/>
<dbReference type="EnsemblProtists" id="EOD25877">
    <property type="protein sequence ID" value="EOD25877"/>
    <property type="gene ID" value="EMIHUDRAFT_64727"/>
</dbReference>
<dbReference type="EC" id="3.5.2.2" evidence="6"/>
<evidence type="ECO:0000256" key="7">
    <source>
        <dbReference type="PIRSR" id="PIRSR611778-50"/>
    </source>
</evidence>
<evidence type="ECO:0000313" key="10">
    <source>
        <dbReference type="Proteomes" id="UP000013827"/>
    </source>
</evidence>
<dbReference type="PaxDb" id="2903-EOD25877"/>
<dbReference type="OMA" id="SAETHHM"/>
<dbReference type="Proteomes" id="UP000013827">
    <property type="component" value="Unassembled WGS sequence"/>
</dbReference>
<comment type="PTM">
    <text evidence="7">Carbamylation allows a single lysine to coordinate two divalent metal cations.</text>
</comment>
<dbReference type="SUPFAM" id="SSF51338">
    <property type="entry name" value="Composite domain of metallo-dependent hydrolases"/>
    <property type="match status" value="1"/>
</dbReference>
<reference evidence="9" key="2">
    <citation type="submission" date="2024-10" db="UniProtKB">
        <authorList>
            <consortium name="EnsemblProtists"/>
        </authorList>
    </citation>
    <scope>IDENTIFICATION</scope>
</reference>
<dbReference type="InterPro" id="IPR032466">
    <property type="entry name" value="Metal_Hydrolase"/>
</dbReference>
<keyword evidence="4" id="KW-0378">Hydrolase</keyword>
<sequence length="448" mass="48473">MALPALRCTIRGGTLVTPSGTRRADLGIGDDGRIAAIEPSLPAGREDIDATDLFLLPGGVDSHCHIEQRTSSGLTPVDDFYSASVSALAGGTTTVVPFACQHRGKRIRDVVADYRAVAAKAAVDYAFHVIVTDPSETHAIDDLQACFAHGCSSVKVYMTYDALKLNDTEMLDVLELCRRHAAMVMVHAESHDLIAWITSRLLNAGRIAAKFHAVARPAIAEREATHRAISFAEFIGTPLLVVHVSGREAADEIARARHRGVPIYGETCPQYLTLTLRCLCAPLDGSKFLCSPPLRTEADQEALWEALRRGDLQVISSDHSAYNFAGGGDASKTAGGASTPFSKVPMGLPGLECRMPLLVSGYLHGRLDSLQQVARLGCEMPARLYGLYPRKGVLEVGSDADVVLWDLEARGKITKEALHDELDYTPFEGMAVRGEVRRTILRGRTVFE</sequence>
<dbReference type="Gene3D" id="3.20.20.140">
    <property type="entry name" value="Metal-dependent hydrolases"/>
    <property type="match status" value="1"/>
</dbReference>
<dbReference type="SUPFAM" id="SSF51556">
    <property type="entry name" value="Metallo-dependent hydrolases"/>
    <property type="match status" value="1"/>
</dbReference>
<evidence type="ECO:0000256" key="1">
    <source>
        <dbReference type="ARBA" id="ARBA00001947"/>
    </source>
</evidence>
<evidence type="ECO:0000256" key="3">
    <source>
        <dbReference type="ARBA" id="ARBA00022723"/>
    </source>
</evidence>
<dbReference type="InterPro" id="IPR050378">
    <property type="entry name" value="Metallo-dep_Hydrolases_sf"/>
</dbReference>
<evidence type="ECO:0000256" key="4">
    <source>
        <dbReference type="ARBA" id="ARBA00022801"/>
    </source>
</evidence>
<dbReference type="KEGG" id="ehx:EMIHUDRAFT_64727"/>
<comment type="similarity">
    <text evidence="2">Belongs to the metallo-dependent hydrolases superfamily. Hydantoinase/dihydropyrimidinase family.</text>
</comment>
<feature type="domain" description="Amidohydrolase-related" evidence="8">
    <location>
        <begin position="54"/>
        <end position="446"/>
    </location>
</feature>
<dbReference type="CDD" id="cd01314">
    <property type="entry name" value="D-HYD"/>
    <property type="match status" value="1"/>
</dbReference>
<dbReference type="PANTHER" id="PTHR11647">
    <property type="entry name" value="HYDRANTOINASE/DIHYDROPYRIMIDINASE FAMILY MEMBER"/>
    <property type="match status" value="1"/>
</dbReference>
<comment type="catalytic activity">
    <reaction evidence="5">
        <text>5,6-dihydrouracil + H2O = 3-(carbamoylamino)propanoate + H(+)</text>
        <dbReference type="Rhea" id="RHEA:16121"/>
        <dbReference type="ChEBI" id="CHEBI:11892"/>
        <dbReference type="ChEBI" id="CHEBI:15377"/>
        <dbReference type="ChEBI" id="CHEBI:15378"/>
        <dbReference type="ChEBI" id="CHEBI:15901"/>
        <dbReference type="EC" id="3.5.2.2"/>
    </reaction>
</comment>
<dbReference type="STRING" id="2903.R1CT95"/>
<dbReference type="PANTHER" id="PTHR11647:SF1">
    <property type="entry name" value="COLLAPSIN RESPONSE MEDIATOR PROTEIN"/>
    <property type="match status" value="1"/>
</dbReference>
<dbReference type="Gene3D" id="2.30.40.10">
    <property type="entry name" value="Urease, subunit C, domain 1"/>
    <property type="match status" value="1"/>
</dbReference>